<evidence type="ECO:0000313" key="2">
    <source>
        <dbReference type="EMBL" id="SBT36066.1"/>
    </source>
</evidence>
<evidence type="ECO:0000313" key="3">
    <source>
        <dbReference type="Proteomes" id="UP000078550"/>
    </source>
</evidence>
<proteinExistence type="predicted"/>
<protein>
    <submittedName>
        <fullName evidence="2">Uncharacterized protein</fullName>
    </submittedName>
</protein>
<keyword evidence="4" id="KW-1185">Reference proteome</keyword>
<organism evidence="2 3">
    <name type="scientific">Plasmodium ovale wallikeri</name>
    <dbReference type="NCBI Taxonomy" id="864142"/>
    <lineage>
        <taxon>Eukaryota</taxon>
        <taxon>Sar</taxon>
        <taxon>Alveolata</taxon>
        <taxon>Apicomplexa</taxon>
        <taxon>Aconoidasida</taxon>
        <taxon>Haemosporida</taxon>
        <taxon>Plasmodiidae</taxon>
        <taxon>Plasmodium</taxon>
        <taxon>Plasmodium (Plasmodium)</taxon>
    </lineage>
</organism>
<dbReference type="EMBL" id="FLRD01000084">
    <property type="protein sequence ID" value="SBT35617.1"/>
    <property type="molecule type" value="Genomic_DNA"/>
</dbReference>
<dbReference type="Proteomes" id="UP000078550">
    <property type="component" value="Unassembled WGS sequence"/>
</dbReference>
<evidence type="ECO:0000313" key="4">
    <source>
        <dbReference type="Proteomes" id="UP000078555"/>
    </source>
</evidence>
<reference evidence="2" key="1">
    <citation type="submission" date="2016-05" db="EMBL/GenBank/DDBJ databases">
        <authorList>
            <person name="Lavstsen T."/>
            <person name="Jespersen J.S."/>
        </authorList>
    </citation>
    <scope>NUCLEOTIDE SEQUENCE [LARGE SCALE GENOMIC DNA]</scope>
</reference>
<dbReference type="EMBL" id="FLRE01000113">
    <property type="protein sequence ID" value="SBT36066.1"/>
    <property type="molecule type" value="Genomic_DNA"/>
</dbReference>
<evidence type="ECO:0000313" key="1">
    <source>
        <dbReference type="EMBL" id="SBT35617.1"/>
    </source>
</evidence>
<dbReference type="Proteomes" id="UP000078555">
    <property type="component" value="Unassembled WGS sequence"/>
</dbReference>
<accession>A0A1A8YWJ0</accession>
<dbReference type="AlphaFoldDB" id="A0A1A8YWJ0"/>
<gene>
    <name evidence="1" type="ORF">POVWA1_028370</name>
    <name evidence="2" type="ORF">POVWA2_028220</name>
</gene>
<sequence>MLRGLLIKWEMSGTCKLSVRTGKVQETPMYICTVKDMNNHICLRDTVKRIAFRGLYVSACPHFSLTRNYNFIYSYLCEIVWHNFENDIVDISRGTKKKKKKKRG</sequence>
<reference evidence="3 4" key="2">
    <citation type="submission" date="2016-05" db="EMBL/GenBank/DDBJ databases">
        <authorList>
            <person name="Naeem Raeece"/>
        </authorList>
    </citation>
    <scope>NUCLEOTIDE SEQUENCE [LARGE SCALE GENOMIC DNA]</scope>
</reference>
<name>A0A1A8YWJ0_PLAOA</name>